<organism evidence="1 2">
    <name type="scientific">Scortum barcoo</name>
    <name type="common">barcoo grunter</name>
    <dbReference type="NCBI Taxonomy" id="214431"/>
    <lineage>
        <taxon>Eukaryota</taxon>
        <taxon>Metazoa</taxon>
        <taxon>Chordata</taxon>
        <taxon>Craniata</taxon>
        <taxon>Vertebrata</taxon>
        <taxon>Euteleostomi</taxon>
        <taxon>Actinopterygii</taxon>
        <taxon>Neopterygii</taxon>
        <taxon>Teleostei</taxon>
        <taxon>Neoteleostei</taxon>
        <taxon>Acanthomorphata</taxon>
        <taxon>Eupercaria</taxon>
        <taxon>Centrarchiformes</taxon>
        <taxon>Terapontoidei</taxon>
        <taxon>Terapontidae</taxon>
        <taxon>Scortum</taxon>
    </lineage>
</organism>
<name>A0ACB8V8E6_9TELE</name>
<protein>
    <submittedName>
        <fullName evidence="1">Uncharacterized protein</fullName>
    </submittedName>
</protein>
<dbReference type="Proteomes" id="UP000831701">
    <property type="component" value="Chromosome 24"/>
</dbReference>
<reference evidence="1" key="1">
    <citation type="submission" date="2022-04" db="EMBL/GenBank/DDBJ databases">
        <title>Jade perch genome.</title>
        <authorList>
            <person name="Chao B."/>
        </authorList>
    </citation>
    <scope>NUCLEOTIDE SEQUENCE</scope>
    <source>
        <strain evidence="1">CB-2022</strain>
    </source>
</reference>
<dbReference type="EMBL" id="CM041554">
    <property type="protein sequence ID" value="KAI3351615.1"/>
    <property type="molecule type" value="Genomic_DNA"/>
</dbReference>
<gene>
    <name evidence="1" type="ORF">L3Q82_020446</name>
</gene>
<proteinExistence type="predicted"/>
<comment type="caution">
    <text evidence="1">The sequence shown here is derived from an EMBL/GenBank/DDBJ whole genome shotgun (WGS) entry which is preliminary data.</text>
</comment>
<keyword evidence="2" id="KW-1185">Reference proteome</keyword>
<evidence type="ECO:0000313" key="1">
    <source>
        <dbReference type="EMBL" id="KAI3351615.1"/>
    </source>
</evidence>
<accession>A0ACB8V8E6</accession>
<sequence>MDKAAMDKGRLDRAAAVGPCTGLSQVCGKGAKCVRSAPKKTERDSPGYLPGIILPHSLLSFQQVGMRPLSSRREVSPELPQQCDLAGCVFCLLVCLHLRRREESRPEGIRSKVQAGRGCRQAAARGDTASNMGNWIINNGLSSFILVVWMGINIFLFVWFYLFYDLGEQFFYTRHLLGSALPWARAPAAVLNFNCMLILLPVCRNLLSLIRGSFVCCGRTMRKQVDKNLSFHKLVAYMIALMTAVHTIAHLFNVERYSNSRRRVYDELSTALSDLEDTETTTYLNPVRFVDLDPQQIPNYVVFTTIAGLTGVIITLALILIITSSMEVIRRSYFEVFWYTHHLFIIFFAGLVFHGAGRIVRSQQKTDPPHNVTFCKDKSDDWGQIPECPIPQFAGGFPQTWMWVIGPMVLYICERLVRFIRYMQKVHYRKIVMRPSKVLELQLVKSGFKMEVGQYVFLNCPAISQLEWHPFTMTSAPEEDFLSIHIRSAGDWTDKLIDICQNLPEGAQGPKMGVDGPFGTASEDVFDYEVSMLVGAGIGVTPFASILKSIWYKFKDSNPKLRTRKIYFYWLCRETHAFEWFADLLQVLEKEMEERGMGDFLTYKLYLTKWDDSHVTHVTVHSDQDKDVVTGLKQKTYYGRPAWDKEFEQVRKENPTSVVGTFLCGPEALAKVLEKKCAKYSDVDPRKTKFYFNKENF</sequence>
<evidence type="ECO:0000313" key="2">
    <source>
        <dbReference type="Proteomes" id="UP000831701"/>
    </source>
</evidence>